<dbReference type="SMART" id="SM00110">
    <property type="entry name" value="C1Q"/>
    <property type="match status" value="1"/>
</dbReference>
<evidence type="ECO:0000313" key="4">
    <source>
        <dbReference type="EMBL" id="KAH3815735.1"/>
    </source>
</evidence>
<dbReference type="AlphaFoldDB" id="A0A9D4JKT4"/>
<dbReference type="InterPro" id="IPR001073">
    <property type="entry name" value="C1q_dom"/>
</dbReference>
<dbReference type="PANTHER" id="PTHR15427:SF33">
    <property type="entry name" value="COLLAGEN IV NC1 DOMAIN-CONTAINING PROTEIN"/>
    <property type="match status" value="1"/>
</dbReference>
<comment type="caution">
    <text evidence="4">The sequence shown here is derived from an EMBL/GenBank/DDBJ whole genome shotgun (WGS) entry which is preliminary data.</text>
</comment>
<comment type="subcellular location">
    <subcellularLocation>
        <location evidence="1">Secreted</location>
    </subcellularLocation>
</comment>
<organism evidence="4 5">
    <name type="scientific">Dreissena polymorpha</name>
    <name type="common">Zebra mussel</name>
    <name type="synonym">Mytilus polymorpha</name>
    <dbReference type="NCBI Taxonomy" id="45954"/>
    <lineage>
        <taxon>Eukaryota</taxon>
        <taxon>Metazoa</taxon>
        <taxon>Spiralia</taxon>
        <taxon>Lophotrochozoa</taxon>
        <taxon>Mollusca</taxon>
        <taxon>Bivalvia</taxon>
        <taxon>Autobranchia</taxon>
        <taxon>Heteroconchia</taxon>
        <taxon>Euheterodonta</taxon>
        <taxon>Imparidentia</taxon>
        <taxon>Neoheterodontei</taxon>
        <taxon>Myida</taxon>
        <taxon>Dreissenoidea</taxon>
        <taxon>Dreissenidae</taxon>
        <taxon>Dreissena</taxon>
    </lineage>
</organism>
<evidence type="ECO:0000256" key="2">
    <source>
        <dbReference type="ARBA" id="ARBA00022525"/>
    </source>
</evidence>
<evidence type="ECO:0000256" key="1">
    <source>
        <dbReference type="ARBA" id="ARBA00004613"/>
    </source>
</evidence>
<dbReference type="PROSITE" id="PS50871">
    <property type="entry name" value="C1Q"/>
    <property type="match status" value="1"/>
</dbReference>
<sequence>MPLVLFYARHLDGQHAYIVHQDVAFKTILVNDGESYDSNTGRFTASVPGVYMFKLHYNHYTNIRANLEIVRDGRPLQSPGQYEGSYAVSVCMQAFAKVTIGDMVWMRSI</sequence>
<proteinExistence type="predicted"/>
<dbReference type="SUPFAM" id="SSF49842">
    <property type="entry name" value="TNF-like"/>
    <property type="match status" value="1"/>
</dbReference>
<reference evidence="4" key="1">
    <citation type="journal article" date="2019" name="bioRxiv">
        <title>The Genome of the Zebra Mussel, Dreissena polymorpha: A Resource for Invasive Species Research.</title>
        <authorList>
            <person name="McCartney M.A."/>
            <person name="Auch B."/>
            <person name="Kono T."/>
            <person name="Mallez S."/>
            <person name="Zhang Y."/>
            <person name="Obille A."/>
            <person name="Becker A."/>
            <person name="Abrahante J.E."/>
            <person name="Garbe J."/>
            <person name="Badalamenti J.P."/>
            <person name="Herman A."/>
            <person name="Mangelson H."/>
            <person name="Liachko I."/>
            <person name="Sullivan S."/>
            <person name="Sone E.D."/>
            <person name="Koren S."/>
            <person name="Silverstein K.A.T."/>
            <person name="Beckman K.B."/>
            <person name="Gohl D.M."/>
        </authorList>
    </citation>
    <scope>NUCLEOTIDE SEQUENCE</scope>
    <source>
        <strain evidence="4">Duluth1</strain>
        <tissue evidence="4">Whole animal</tissue>
    </source>
</reference>
<keyword evidence="2" id="KW-0964">Secreted</keyword>
<dbReference type="Proteomes" id="UP000828390">
    <property type="component" value="Unassembled WGS sequence"/>
</dbReference>
<protein>
    <recommendedName>
        <fullName evidence="3">C1q domain-containing protein</fullName>
    </recommendedName>
</protein>
<dbReference type="Pfam" id="PF00386">
    <property type="entry name" value="C1q"/>
    <property type="match status" value="1"/>
</dbReference>
<dbReference type="EMBL" id="JAIWYP010000006">
    <property type="protein sequence ID" value="KAH3815735.1"/>
    <property type="molecule type" value="Genomic_DNA"/>
</dbReference>
<evidence type="ECO:0000313" key="5">
    <source>
        <dbReference type="Proteomes" id="UP000828390"/>
    </source>
</evidence>
<evidence type="ECO:0000259" key="3">
    <source>
        <dbReference type="PROSITE" id="PS50871"/>
    </source>
</evidence>
<name>A0A9D4JKT4_DREPO</name>
<dbReference type="InterPro" id="IPR050392">
    <property type="entry name" value="Collagen/C1q_domain"/>
</dbReference>
<accession>A0A9D4JKT4</accession>
<keyword evidence="5" id="KW-1185">Reference proteome</keyword>
<dbReference type="PANTHER" id="PTHR15427">
    <property type="entry name" value="EMILIN ELASTIN MICROFIBRIL INTERFACE-LOCATED PROTEIN ELASTIN MICROFIBRIL INTERFACER"/>
    <property type="match status" value="1"/>
</dbReference>
<dbReference type="PRINTS" id="PR00007">
    <property type="entry name" value="COMPLEMNTC1Q"/>
</dbReference>
<reference evidence="4" key="2">
    <citation type="submission" date="2020-11" db="EMBL/GenBank/DDBJ databases">
        <authorList>
            <person name="McCartney M.A."/>
            <person name="Auch B."/>
            <person name="Kono T."/>
            <person name="Mallez S."/>
            <person name="Becker A."/>
            <person name="Gohl D.M."/>
            <person name="Silverstein K.A.T."/>
            <person name="Koren S."/>
            <person name="Bechman K.B."/>
            <person name="Herman A."/>
            <person name="Abrahante J.E."/>
            <person name="Garbe J."/>
        </authorList>
    </citation>
    <scope>NUCLEOTIDE SEQUENCE</scope>
    <source>
        <strain evidence="4">Duluth1</strain>
        <tissue evidence="4">Whole animal</tissue>
    </source>
</reference>
<feature type="domain" description="C1q" evidence="3">
    <location>
        <begin position="1"/>
        <end position="109"/>
    </location>
</feature>
<dbReference type="Gene3D" id="2.60.120.40">
    <property type="match status" value="1"/>
</dbReference>
<dbReference type="GO" id="GO:0005581">
    <property type="term" value="C:collagen trimer"/>
    <property type="evidence" value="ECO:0007669"/>
    <property type="project" value="UniProtKB-KW"/>
</dbReference>
<dbReference type="InterPro" id="IPR008983">
    <property type="entry name" value="Tumour_necrosis_fac-like_dom"/>
</dbReference>
<gene>
    <name evidence="4" type="ORF">DPMN_144266</name>
</gene>